<reference evidence="1" key="1">
    <citation type="submission" date="2021-01" db="EMBL/GenBank/DDBJ databases">
        <title>Chromosome-level genome assembly of a human fungal pathogen reveals clustering of transcriptionally co-regulated genes.</title>
        <authorList>
            <person name="Voorhies M."/>
            <person name="Cohen S."/>
            <person name="Shea T.P."/>
            <person name="Petrus S."/>
            <person name="Munoz J.F."/>
            <person name="Poplawski S."/>
            <person name="Goldman W.E."/>
            <person name="Michael T."/>
            <person name="Cuomo C.A."/>
            <person name="Sil A."/>
            <person name="Beyhan S."/>
        </authorList>
    </citation>
    <scope>NUCLEOTIDE SEQUENCE</scope>
    <source>
        <strain evidence="1">H88</strain>
    </source>
</reference>
<evidence type="ECO:0000313" key="2">
    <source>
        <dbReference type="Proteomes" id="UP000663419"/>
    </source>
</evidence>
<dbReference type="AlphaFoldDB" id="A0A8A1L443"/>
<sequence length="108" mass="11606">MQHPLCQSLGRLQALPEALFALVLGYSNVPLRAAKVLPMGGWGYQSASASALSLELQLRFHGLASTFGDVSGAQEVHRIHLHIYLFALEPWGSGKGHLGSSSVKDLIK</sequence>
<dbReference type="VEuPathDB" id="FungiDB:I7I53_09021"/>
<dbReference type="Proteomes" id="UP000663419">
    <property type="component" value="Chromosome 1"/>
</dbReference>
<accession>A0A8A1L443</accession>
<protein>
    <submittedName>
        <fullName evidence="1">Uncharacterized protein</fullName>
    </submittedName>
</protein>
<gene>
    <name evidence="1" type="ORF">I7I53_09021</name>
</gene>
<proteinExistence type="predicted"/>
<evidence type="ECO:0000313" key="1">
    <source>
        <dbReference type="EMBL" id="QSS48839.1"/>
    </source>
</evidence>
<name>A0A8A1L443_AJEC8</name>
<organism evidence="1 2">
    <name type="scientific">Ajellomyces capsulatus (strain H88)</name>
    <name type="common">Darling's disease fungus</name>
    <name type="synonym">Histoplasma capsulatum</name>
    <dbReference type="NCBI Taxonomy" id="544711"/>
    <lineage>
        <taxon>Eukaryota</taxon>
        <taxon>Fungi</taxon>
        <taxon>Dikarya</taxon>
        <taxon>Ascomycota</taxon>
        <taxon>Pezizomycotina</taxon>
        <taxon>Eurotiomycetes</taxon>
        <taxon>Eurotiomycetidae</taxon>
        <taxon>Onygenales</taxon>
        <taxon>Ajellomycetaceae</taxon>
        <taxon>Histoplasma</taxon>
    </lineage>
</organism>
<dbReference type="EMBL" id="CP069102">
    <property type="protein sequence ID" value="QSS48839.1"/>
    <property type="molecule type" value="Genomic_DNA"/>
</dbReference>